<evidence type="ECO:0000256" key="3">
    <source>
        <dbReference type="ARBA" id="ARBA00023002"/>
    </source>
</evidence>
<dbReference type="EMBL" id="MU004338">
    <property type="protein sequence ID" value="KAF2656265.1"/>
    <property type="molecule type" value="Genomic_DNA"/>
</dbReference>
<protein>
    <submittedName>
        <fullName evidence="5">FAD/NAD(P)-binding domain-containing protein</fullName>
    </submittedName>
</protein>
<name>A0A6A6T8E4_9PLEO</name>
<sequence>MSSTHPIKIAIIGGGLAGATLMNALLKHPHLDVDIYESAPEFSERGAAVGIATNAQAALDEIGEPVSSALDRAGAVVMATSRLCIATGSNALDVLFDLAGEQRGKVVHRAALLSELLRPIDKTRTHTNKKLSRIEELSGGRLRLVFQDGVTSEVDAVIGADGVRGFVREHILGADHPALRAQVSRFKDSRALLPMEEAKAILGAEYFDESHRQYGWIGDGGFFMHDVLDNGKTVQCVLCIDTAEAWGSDAESKDLYRSLLEQALANWTNTPLRRGIVEVGTFYTLKAYAQSHHFVDAPTYAKGHACIMGDAAHCMTPWQGSGAGMAIEDAMILETLLREVTDPAEIPAAFRAYDEVRRPRTQRVVHSSYGTGLILSGRGSDTRLDKDKISQALPPRWGFIYEFDMKEHKRDALTAFEGLS</sequence>
<evidence type="ECO:0000313" key="6">
    <source>
        <dbReference type="Proteomes" id="UP000799324"/>
    </source>
</evidence>
<dbReference type="Pfam" id="PF01494">
    <property type="entry name" value="FAD_binding_3"/>
    <property type="match status" value="1"/>
</dbReference>
<dbReference type="InterPro" id="IPR002938">
    <property type="entry name" value="FAD-bd"/>
</dbReference>
<dbReference type="GO" id="GO:0016491">
    <property type="term" value="F:oxidoreductase activity"/>
    <property type="evidence" value="ECO:0007669"/>
    <property type="project" value="UniProtKB-KW"/>
</dbReference>
<dbReference type="Gene3D" id="3.50.50.60">
    <property type="entry name" value="FAD/NAD(P)-binding domain"/>
    <property type="match status" value="1"/>
</dbReference>
<evidence type="ECO:0000313" key="5">
    <source>
        <dbReference type="EMBL" id="KAF2656265.1"/>
    </source>
</evidence>
<feature type="domain" description="FAD-binding" evidence="4">
    <location>
        <begin position="297"/>
        <end position="367"/>
    </location>
</feature>
<dbReference type="PRINTS" id="PR00420">
    <property type="entry name" value="RNGMNOXGNASE"/>
</dbReference>
<dbReference type="SUPFAM" id="SSF51905">
    <property type="entry name" value="FAD/NAD(P)-binding domain"/>
    <property type="match status" value="1"/>
</dbReference>
<keyword evidence="3" id="KW-0560">Oxidoreductase</keyword>
<dbReference type="PANTHER" id="PTHR46720">
    <property type="entry name" value="HYDROXYLASE, PUTATIVE (AFU_ORTHOLOGUE AFUA_3G01460)-RELATED"/>
    <property type="match status" value="1"/>
</dbReference>
<reference evidence="5" key="1">
    <citation type="journal article" date="2020" name="Stud. Mycol.">
        <title>101 Dothideomycetes genomes: a test case for predicting lifestyles and emergence of pathogens.</title>
        <authorList>
            <person name="Haridas S."/>
            <person name="Albert R."/>
            <person name="Binder M."/>
            <person name="Bloem J."/>
            <person name="Labutti K."/>
            <person name="Salamov A."/>
            <person name="Andreopoulos B."/>
            <person name="Baker S."/>
            <person name="Barry K."/>
            <person name="Bills G."/>
            <person name="Bluhm B."/>
            <person name="Cannon C."/>
            <person name="Castanera R."/>
            <person name="Culley D."/>
            <person name="Daum C."/>
            <person name="Ezra D."/>
            <person name="Gonzalez J."/>
            <person name="Henrissat B."/>
            <person name="Kuo A."/>
            <person name="Liang C."/>
            <person name="Lipzen A."/>
            <person name="Lutzoni F."/>
            <person name="Magnuson J."/>
            <person name="Mondo S."/>
            <person name="Nolan M."/>
            <person name="Ohm R."/>
            <person name="Pangilinan J."/>
            <person name="Park H.-J."/>
            <person name="Ramirez L."/>
            <person name="Alfaro M."/>
            <person name="Sun H."/>
            <person name="Tritt A."/>
            <person name="Yoshinaga Y."/>
            <person name="Zwiers L.-H."/>
            <person name="Turgeon B."/>
            <person name="Goodwin S."/>
            <person name="Spatafora J."/>
            <person name="Crous P."/>
            <person name="Grigoriev I."/>
        </authorList>
    </citation>
    <scope>NUCLEOTIDE SEQUENCE</scope>
    <source>
        <strain evidence="5">CBS 122681</strain>
    </source>
</reference>
<organism evidence="5 6">
    <name type="scientific">Lophiostoma macrostomum CBS 122681</name>
    <dbReference type="NCBI Taxonomy" id="1314788"/>
    <lineage>
        <taxon>Eukaryota</taxon>
        <taxon>Fungi</taxon>
        <taxon>Dikarya</taxon>
        <taxon>Ascomycota</taxon>
        <taxon>Pezizomycotina</taxon>
        <taxon>Dothideomycetes</taxon>
        <taxon>Pleosporomycetidae</taxon>
        <taxon>Pleosporales</taxon>
        <taxon>Lophiostomataceae</taxon>
        <taxon>Lophiostoma</taxon>
    </lineage>
</organism>
<dbReference type="InterPro" id="IPR051104">
    <property type="entry name" value="FAD_monoxygenase"/>
</dbReference>
<proteinExistence type="predicted"/>
<evidence type="ECO:0000256" key="1">
    <source>
        <dbReference type="ARBA" id="ARBA00022630"/>
    </source>
</evidence>
<accession>A0A6A6T8E4</accession>
<dbReference type="GO" id="GO:0071949">
    <property type="term" value="F:FAD binding"/>
    <property type="evidence" value="ECO:0007669"/>
    <property type="project" value="InterPro"/>
</dbReference>
<keyword evidence="2" id="KW-0274">FAD</keyword>
<dbReference type="OrthoDB" id="16820at2759"/>
<dbReference type="PANTHER" id="PTHR46720:SF3">
    <property type="entry name" value="FAD-BINDING DOMAIN-CONTAINING PROTEIN-RELATED"/>
    <property type="match status" value="1"/>
</dbReference>
<dbReference type="InterPro" id="IPR036188">
    <property type="entry name" value="FAD/NAD-bd_sf"/>
</dbReference>
<dbReference type="AlphaFoldDB" id="A0A6A6T8E4"/>
<gene>
    <name evidence="5" type="ORF">K491DRAFT_656774</name>
</gene>
<keyword evidence="1" id="KW-0285">Flavoprotein</keyword>
<dbReference type="GO" id="GO:0044550">
    <property type="term" value="P:secondary metabolite biosynthetic process"/>
    <property type="evidence" value="ECO:0007669"/>
    <property type="project" value="TreeGrafter"/>
</dbReference>
<keyword evidence="6" id="KW-1185">Reference proteome</keyword>
<evidence type="ECO:0000259" key="4">
    <source>
        <dbReference type="Pfam" id="PF01494"/>
    </source>
</evidence>
<dbReference type="Proteomes" id="UP000799324">
    <property type="component" value="Unassembled WGS sequence"/>
</dbReference>
<evidence type="ECO:0000256" key="2">
    <source>
        <dbReference type="ARBA" id="ARBA00022827"/>
    </source>
</evidence>